<comment type="similarity">
    <text evidence="1">Belongs to the amidase family.</text>
</comment>
<dbReference type="PANTHER" id="PTHR11895">
    <property type="entry name" value="TRANSAMIDASE"/>
    <property type="match status" value="1"/>
</dbReference>
<feature type="domain" description="Amidase" evidence="3">
    <location>
        <begin position="28"/>
        <end position="431"/>
    </location>
</feature>
<dbReference type="GO" id="GO:0003824">
    <property type="term" value="F:catalytic activity"/>
    <property type="evidence" value="ECO:0007669"/>
    <property type="project" value="InterPro"/>
</dbReference>
<gene>
    <name evidence="4" type="ORF">E8M01_04635</name>
</gene>
<sequence>MTHDDLTRLTATAAADLIRRGETTSEVLVGACLDRIAARQDAIHAFVHIDPDHALRAASEADEARREGKGAGPLHGVPVAIKDVIDTSDYPTEHGSPAFVGHRPAADAACVAALRAAGAIIIGKTVTTELAARRPGPTRNPHNPAHTPGGSSSGSAAAVADAMVPLALGTQTAGSVIRPASFCGVYGFKPTFGLVPRPGVLTQAHSLDTVGVMARSIEDLALAGDVLQGYDPRDASSLASSRSGLVQLATMDWPIPPIFAFVRSPAWGAADARMRDAFGELAEALGHQVIEVDIDRSIERGVAAARTIQMVELAHHFGPLFDRTPELVSPQLIEMIEEGRAARAVDYAAALGDREALYRTVEELFYSHGTILTPAAPGPAPSGIDHTGDPVFNAFWTYLGVPAVTLPLLEADGLPIGVQLVGARRDDGRLLRTARLLVEQLASEA</sequence>
<organism evidence="4 5">
    <name type="scientific">Phreatobacter stygius</name>
    <dbReference type="NCBI Taxonomy" id="1940610"/>
    <lineage>
        <taxon>Bacteria</taxon>
        <taxon>Pseudomonadati</taxon>
        <taxon>Pseudomonadota</taxon>
        <taxon>Alphaproteobacteria</taxon>
        <taxon>Hyphomicrobiales</taxon>
        <taxon>Phreatobacteraceae</taxon>
        <taxon>Phreatobacter</taxon>
    </lineage>
</organism>
<name>A0A4D7AXT7_9HYPH</name>
<evidence type="ECO:0000256" key="2">
    <source>
        <dbReference type="SAM" id="MobiDB-lite"/>
    </source>
</evidence>
<dbReference type="PANTHER" id="PTHR11895:SF7">
    <property type="entry name" value="GLUTAMYL-TRNA(GLN) AMIDOTRANSFERASE SUBUNIT A, MITOCHONDRIAL"/>
    <property type="match status" value="1"/>
</dbReference>
<feature type="region of interest" description="Disordered" evidence="2">
    <location>
        <begin position="132"/>
        <end position="156"/>
    </location>
</feature>
<dbReference type="InterPro" id="IPR000120">
    <property type="entry name" value="Amidase"/>
</dbReference>
<evidence type="ECO:0000313" key="4">
    <source>
        <dbReference type="EMBL" id="QCI63588.1"/>
    </source>
</evidence>
<accession>A0A4D7AXT7</accession>
<dbReference type="Proteomes" id="UP000298781">
    <property type="component" value="Chromosome"/>
</dbReference>
<evidence type="ECO:0000256" key="1">
    <source>
        <dbReference type="ARBA" id="ARBA00009199"/>
    </source>
</evidence>
<dbReference type="AlphaFoldDB" id="A0A4D7AXT7"/>
<keyword evidence="5" id="KW-1185">Reference proteome</keyword>
<dbReference type="InterPro" id="IPR036928">
    <property type="entry name" value="AS_sf"/>
</dbReference>
<dbReference type="RefSeq" id="WP_136959045.1">
    <property type="nucleotide sequence ID" value="NZ_CP039690.1"/>
</dbReference>
<dbReference type="Pfam" id="PF01425">
    <property type="entry name" value="Amidase"/>
    <property type="match status" value="1"/>
</dbReference>
<dbReference type="InterPro" id="IPR023631">
    <property type="entry name" value="Amidase_dom"/>
</dbReference>
<evidence type="ECO:0000313" key="5">
    <source>
        <dbReference type="Proteomes" id="UP000298781"/>
    </source>
</evidence>
<proteinExistence type="inferred from homology"/>
<protein>
    <submittedName>
        <fullName evidence="4">Amidase</fullName>
    </submittedName>
</protein>
<dbReference type="OrthoDB" id="7490557at2"/>
<dbReference type="SUPFAM" id="SSF75304">
    <property type="entry name" value="Amidase signature (AS) enzymes"/>
    <property type="match status" value="1"/>
</dbReference>
<reference evidence="4 5" key="1">
    <citation type="submission" date="2019-04" db="EMBL/GenBank/DDBJ databases">
        <title>Phreatobacter aquaticus sp. nov.</title>
        <authorList>
            <person name="Choi A."/>
        </authorList>
    </citation>
    <scope>NUCLEOTIDE SEQUENCE [LARGE SCALE GENOMIC DNA]</scope>
    <source>
        <strain evidence="4 5">KCTC 52518</strain>
    </source>
</reference>
<dbReference type="Gene3D" id="3.90.1300.10">
    <property type="entry name" value="Amidase signature (AS) domain"/>
    <property type="match status" value="1"/>
</dbReference>
<dbReference type="KEGG" id="pstg:E8M01_04635"/>
<dbReference type="EMBL" id="CP039690">
    <property type="protein sequence ID" value="QCI63588.1"/>
    <property type="molecule type" value="Genomic_DNA"/>
</dbReference>
<evidence type="ECO:0000259" key="3">
    <source>
        <dbReference type="Pfam" id="PF01425"/>
    </source>
</evidence>